<sequence length="505" mass="56030">MLAAVDADANTVYWHLFFNEDGHYISYEDPRVPRVSPAASNTANIDVDDPKTQHILGWCVAIKNYTGAHDANYSLGWSGLPAPSSTCAFEKVSITGGKYITAGVTCAIGIKDKPVHISFGDDYIGMLIVLASRYFVLYDVDDRCAWLVDGVSALLHLLRASIKHLQNHRLLRQLFCFNGDEFEEPKQPYTGSDAAFEVLSNMNNRTLPLYSGPQESWRERTFKHGTKAEDVLKQKTSMVCVEDRVERLCDVLGQIMAHHDDVSTEAGVGFRLKLTPRRQLEGFDFMDLAAGEGTLWPKTATLHAAGAGWVDFTRAIHAITLFGTGFGDLFQPEGDPCGRCLSNETLPKGKDYLAATIPEIQEILKKKGSTRINPWRLVDKIYWHNPDKLFERCQCANSPGTQHDRVQVLLPATFPKLWSRGLKGPTRLPADGAVIFGHSWKFPLRWHARGDPVEGEPEPSTDALEEKFHDSGIDTGSHPSVHGSSSSSGIYSLDNRQFLYQGGHG</sequence>
<organism evidence="2 3">
    <name type="scientific">Staphylotrichum longicolle</name>
    <dbReference type="NCBI Taxonomy" id="669026"/>
    <lineage>
        <taxon>Eukaryota</taxon>
        <taxon>Fungi</taxon>
        <taxon>Dikarya</taxon>
        <taxon>Ascomycota</taxon>
        <taxon>Pezizomycotina</taxon>
        <taxon>Sordariomycetes</taxon>
        <taxon>Sordariomycetidae</taxon>
        <taxon>Sordariales</taxon>
        <taxon>Chaetomiaceae</taxon>
        <taxon>Staphylotrichum</taxon>
    </lineage>
</organism>
<dbReference type="EMBL" id="JAHCVI010000005">
    <property type="protein sequence ID" value="KAG7285276.1"/>
    <property type="molecule type" value="Genomic_DNA"/>
</dbReference>
<reference evidence="2" key="1">
    <citation type="submission" date="2023-02" db="EMBL/GenBank/DDBJ databases">
        <authorList>
            <person name="Palmer J.M."/>
        </authorList>
    </citation>
    <scope>NUCLEOTIDE SEQUENCE</scope>
    <source>
        <strain evidence="2">FW57</strain>
    </source>
</reference>
<dbReference type="AlphaFoldDB" id="A0AAD4EQ51"/>
<feature type="region of interest" description="Disordered" evidence="1">
    <location>
        <begin position="469"/>
        <end position="489"/>
    </location>
</feature>
<evidence type="ECO:0000256" key="1">
    <source>
        <dbReference type="SAM" id="MobiDB-lite"/>
    </source>
</evidence>
<protein>
    <submittedName>
        <fullName evidence="2">Uncharacterized protein</fullName>
    </submittedName>
</protein>
<name>A0AAD4EQ51_9PEZI</name>
<gene>
    <name evidence="2" type="ORF">NEMBOFW57_009897</name>
</gene>
<proteinExistence type="predicted"/>
<evidence type="ECO:0000313" key="2">
    <source>
        <dbReference type="EMBL" id="KAG7285276.1"/>
    </source>
</evidence>
<evidence type="ECO:0000313" key="3">
    <source>
        <dbReference type="Proteomes" id="UP001197093"/>
    </source>
</evidence>
<comment type="caution">
    <text evidence="2">The sequence shown here is derived from an EMBL/GenBank/DDBJ whole genome shotgun (WGS) entry which is preliminary data.</text>
</comment>
<dbReference type="Proteomes" id="UP001197093">
    <property type="component" value="Unassembled WGS sequence"/>
</dbReference>
<feature type="compositionally biased region" description="Low complexity" evidence="1">
    <location>
        <begin position="476"/>
        <end position="489"/>
    </location>
</feature>
<keyword evidence="3" id="KW-1185">Reference proteome</keyword>
<accession>A0AAD4EQ51</accession>